<dbReference type="EMBL" id="JANPWB010000006">
    <property type="protein sequence ID" value="KAJ1176435.1"/>
    <property type="molecule type" value="Genomic_DNA"/>
</dbReference>
<feature type="compositionally biased region" description="Gly residues" evidence="1">
    <location>
        <begin position="96"/>
        <end position="107"/>
    </location>
</feature>
<accession>A0AAV7TJ49</accession>
<proteinExistence type="predicted"/>
<protein>
    <submittedName>
        <fullName evidence="3">Uncharacterized protein</fullName>
    </submittedName>
</protein>
<feature type="compositionally biased region" description="Polar residues" evidence="1">
    <location>
        <begin position="126"/>
        <end position="143"/>
    </location>
</feature>
<comment type="caution">
    <text evidence="3">The sequence shown here is derived from an EMBL/GenBank/DDBJ whole genome shotgun (WGS) entry which is preliminary data.</text>
</comment>
<evidence type="ECO:0000256" key="2">
    <source>
        <dbReference type="SAM" id="SignalP"/>
    </source>
</evidence>
<feature type="compositionally biased region" description="Low complexity" evidence="1">
    <location>
        <begin position="108"/>
        <end position="117"/>
    </location>
</feature>
<evidence type="ECO:0000313" key="3">
    <source>
        <dbReference type="EMBL" id="KAJ1176435.1"/>
    </source>
</evidence>
<feature type="chain" id="PRO_5043350251" evidence="2">
    <location>
        <begin position="19"/>
        <end position="143"/>
    </location>
</feature>
<evidence type="ECO:0000256" key="1">
    <source>
        <dbReference type="SAM" id="MobiDB-lite"/>
    </source>
</evidence>
<gene>
    <name evidence="3" type="ORF">NDU88_001715</name>
</gene>
<keyword evidence="4" id="KW-1185">Reference proteome</keyword>
<evidence type="ECO:0000313" key="4">
    <source>
        <dbReference type="Proteomes" id="UP001066276"/>
    </source>
</evidence>
<organism evidence="3 4">
    <name type="scientific">Pleurodeles waltl</name>
    <name type="common">Iberian ribbed newt</name>
    <dbReference type="NCBI Taxonomy" id="8319"/>
    <lineage>
        <taxon>Eukaryota</taxon>
        <taxon>Metazoa</taxon>
        <taxon>Chordata</taxon>
        <taxon>Craniata</taxon>
        <taxon>Vertebrata</taxon>
        <taxon>Euteleostomi</taxon>
        <taxon>Amphibia</taxon>
        <taxon>Batrachia</taxon>
        <taxon>Caudata</taxon>
        <taxon>Salamandroidea</taxon>
        <taxon>Salamandridae</taxon>
        <taxon>Pleurodelinae</taxon>
        <taxon>Pleurodeles</taxon>
    </lineage>
</organism>
<dbReference type="Proteomes" id="UP001066276">
    <property type="component" value="Chromosome 3_2"/>
</dbReference>
<name>A0AAV7TJ49_PLEWA</name>
<keyword evidence="2" id="KW-0732">Signal</keyword>
<dbReference type="AlphaFoldDB" id="A0AAV7TJ49"/>
<feature type="signal peptide" evidence="2">
    <location>
        <begin position="1"/>
        <end position="18"/>
    </location>
</feature>
<sequence length="143" mass="15504">MPCGVFLAPLLMLPFTLPSPRSLLLPSACQSVRTVHCEPGALWADRLGSVLLLVLLPLPWDQGAVALRCDCRAEPPDSRSCRRPRPSRWILRQGTPGRGGGARGPRGGQLLRLQRPGSPKLRSGRPPQSLNRSDQAWTAQTGS</sequence>
<feature type="region of interest" description="Disordered" evidence="1">
    <location>
        <begin position="73"/>
        <end position="143"/>
    </location>
</feature>
<reference evidence="3" key="1">
    <citation type="journal article" date="2022" name="bioRxiv">
        <title>Sequencing and chromosome-scale assembly of the giantPleurodeles waltlgenome.</title>
        <authorList>
            <person name="Brown T."/>
            <person name="Elewa A."/>
            <person name="Iarovenko S."/>
            <person name="Subramanian E."/>
            <person name="Araus A.J."/>
            <person name="Petzold A."/>
            <person name="Susuki M."/>
            <person name="Suzuki K.-i.T."/>
            <person name="Hayashi T."/>
            <person name="Toyoda A."/>
            <person name="Oliveira C."/>
            <person name="Osipova E."/>
            <person name="Leigh N.D."/>
            <person name="Simon A."/>
            <person name="Yun M.H."/>
        </authorList>
    </citation>
    <scope>NUCLEOTIDE SEQUENCE</scope>
    <source>
        <strain evidence="3">20211129_DDA</strain>
        <tissue evidence="3">Liver</tissue>
    </source>
</reference>